<accession>A0A067D3Y5</accession>
<feature type="region of interest" description="Disordered" evidence="2">
    <location>
        <begin position="1"/>
        <end position="64"/>
    </location>
</feature>
<dbReference type="AlphaFoldDB" id="A0A067D3Y5"/>
<feature type="compositionally biased region" description="Basic and acidic residues" evidence="2">
    <location>
        <begin position="50"/>
        <end position="64"/>
    </location>
</feature>
<name>A0A067D3Y5_SAPPC</name>
<sequence length="264" mass="30063">MPVVPEVPVATTPPTSARRLSRFDGGGRRQSRVNEALLEGSPSLSGRRSSRLDFHTSPDKSSDIDVEAQRIQKAELRVLHEEYATLQENQMRLAAKRDATAADLERTQSDFNGATKHLAQLHTLLDKNKALQSTQEAKHRMLETDSASVSVHVDTARKNERQHLHAAKLNEVRLQRTLEELELVKKELDQERLNRSGTAVPRAEHDRAIQELQHFDKQKAELLVAFKKQMQLIDILKRQKIHLETAKLLSFIEDDFSRALQHEA</sequence>
<reference evidence="3 4" key="1">
    <citation type="journal article" date="2013" name="PLoS Genet.">
        <title>Distinctive expansion of potential virulence genes in the genome of the oomycete fish pathogen Saprolegnia parasitica.</title>
        <authorList>
            <person name="Jiang R.H."/>
            <person name="de Bruijn I."/>
            <person name="Haas B.J."/>
            <person name="Belmonte R."/>
            <person name="Lobach L."/>
            <person name="Christie J."/>
            <person name="van den Ackerveken G."/>
            <person name="Bottin A."/>
            <person name="Bulone V."/>
            <person name="Diaz-Moreno S.M."/>
            <person name="Dumas B."/>
            <person name="Fan L."/>
            <person name="Gaulin E."/>
            <person name="Govers F."/>
            <person name="Grenville-Briggs L.J."/>
            <person name="Horner N.R."/>
            <person name="Levin J.Z."/>
            <person name="Mammella M."/>
            <person name="Meijer H.J."/>
            <person name="Morris P."/>
            <person name="Nusbaum C."/>
            <person name="Oome S."/>
            <person name="Phillips A.J."/>
            <person name="van Rooyen D."/>
            <person name="Rzeszutek E."/>
            <person name="Saraiva M."/>
            <person name="Secombes C.J."/>
            <person name="Seidl M.F."/>
            <person name="Snel B."/>
            <person name="Stassen J.H."/>
            <person name="Sykes S."/>
            <person name="Tripathy S."/>
            <person name="van den Berg H."/>
            <person name="Vega-Arreguin J.C."/>
            <person name="Wawra S."/>
            <person name="Young S.K."/>
            <person name="Zeng Q."/>
            <person name="Dieguez-Uribeondo J."/>
            <person name="Russ C."/>
            <person name="Tyler B.M."/>
            <person name="van West P."/>
        </authorList>
    </citation>
    <scope>NUCLEOTIDE SEQUENCE [LARGE SCALE GENOMIC DNA]</scope>
    <source>
        <strain evidence="3 4">CBS 223.65</strain>
    </source>
</reference>
<dbReference type="PANTHER" id="PTHR23313:SF0">
    <property type="entry name" value="TESTIS-EXPRESSED PROTEIN 9"/>
    <property type="match status" value="1"/>
</dbReference>
<dbReference type="Proteomes" id="UP000030745">
    <property type="component" value="Unassembled WGS sequence"/>
</dbReference>
<dbReference type="OMA" id="VEKMNCQ"/>
<dbReference type="OrthoDB" id="269872at2759"/>
<dbReference type="VEuPathDB" id="FungiDB:SPRG_19327"/>
<dbReference type="KEGG" id="spar:SPRG_19327"/>
<keyword evidence="4" id="KW-1185">Reference proteome</keyword>
<evidence type="ECO:0000256" key="2">
    <source>
        <dbReference type="SAM" id="MobiDB-lite"/>
    </source>
</evidence>
<gene>
    <name evidence="3" type="ORF">SPRG_19327</name>
</gene>
<evidence type="ECO:0000313" key="3">
    <source>
        <dbReference type="EMBL" id="KDO33717.1"/>
    </source>
</evidence>
<dbReference type="EMBL" id="KK583192">
    <property type="protein sequence ID" value="KDO33717.1"/>
    <property type="molecule type" value="Genomic_DNA"/>
</dbReference>
<dbReference type="PANTHER" id="PTHR23313">
    <property type="entry name" value="TSEC1-RELATED"/>
    <property type="match status" value="1"/>
</dbReference>
<proteinExistence type="predicted"/>
<protein>
    <submittedName>
        <fullName evidence="3">Uncharacterized protein</fullName>
    </submittedName>
</protein>
<dbReference type="GeneID" id="24140739"/>
<organism evidence="3 4">
    <name type="scientific">Saprolegnia parasitica (strain CBS 223.65)</name>
    <dbReference type="NCBI Taxonomy" id="695850"/>
    <lineage>
        <taxon>Eukaryota</taxon>
        <taxon>Sar</taxon>
        <taxon>Stramenopiles</taxon>
        <taxon>Oomycota</taxon>
        <taxon>Saprolegniomycetes</taxon>
        <taxon>Saprolegniales</taxon>
        <taxon>Saprolegniaceae</taxon>
        <taxon>Saprolegnia</taxon>
    </lineage>
</organism>
<evidence type="ECO:0000256" key="1">
    <source>
        <dbReference type="SAM" id="Coils"/>
    </source>
</evidence>
<keyword evidence="1" id="KW-0175">Coiled coil</keyword>
<evidence type="ECO:0000313" key="4">
    <source>
        <dbReference type="Proteomes" id="UP000030745"/>
    </source>
</evidence>
<feature type="compositionally biased region" description="Low complexity" evidence="2">
    <location>
        <begin position="37"/>
        <end position="47"/>
    </location>
</feature>
<dbReference type="RefSeq" id="XP_012195738.1">
    <property type="nucleotide sequence ID" value="XM_012340348.1"/>
</dbReference>
<feature type="coiled-coil region" evidence="1">
    <location>
        <begin position="164"/>
        <end position="194"/>
    </location>
</feature>
<feature type="compositionally biased region" description="Low complexity" evidence="2">
    <location>
        <begin position="1"/>
        <end position="15"/>
    </location>
</feature>